<dbReference type="Proteomes" id="UP000019801">
    <property type="component" value="Chromosome I"/>
</dbReference>
<keyword evidence="2 4" id="KW-0081">Bacteriolytic enzyme</keyword>
<dbReference type="GO" id="GO:0009253">
    <property type="term" value="P:peptidoglycan catabolic process"/>
    <property type="evidence" value="ECO:0007669"/>
    <property type="project" value="InterPro"/>
</dbReference>
<protein>
    <recommendedName>
        <fullName evidence="4">Lysozyme</fullName>
        <ecNumber evidence="4">3.2.1.17</ecNumber>
    </recommendedName>
</protein>
<keyword evidence="4" id="KW-0326">Glycosidase</keyword>
<evidence type="ECO:0000256" key="1">
    <source>
        <dbReference type="ARBA" id="ARBA00022529"/>
    </source>
</evidence>
<evidence type="ECO:0000313" key="5">
    <source>
        <dbReference type="EMBL" id="CDO47116.1"/>
    </source>
</evidence>
<dbReference type="GO" id="GO:0003796">
    <property type="term" value="F:lysozyme activity"/>
    <property type="evidence" value="ECO:0007669"/>
    <property type="project" value="UniProtKB-EC"/>
</dbReference>
<evidence type="ECO:0000256" key="4">
    <source>
        <dbReference type="RuleBase" id="RU003788"/>
    </source>
</evidence>
<dbReference type="EMBL" id="HG969191">
    <property type="protein sequence ID" value="CDO47116.1"/>
    <property type="molecule type" value="Genomic_DNA"/>
</dbReference>
<dbReference type="EC" id="3.2.1.17" evidence="4"/>
<dbReference type="InterPro" id="IPR051018">
    <property type="entry name" value="Bacteriophage_GH24"/>
</dbReference>
<dbReference type="GO" id="GO:0042742">
    <property type="term" value="P:defense response to bacterium"/>
    <property type="evidence" value="ECO:0007669"/>
    <property type="project" value="UniProtKB-KW"/>
</dbReference>
<proteinExistence type="inferred from homology"/>
<dbReference type="CDD" id="cd00737">
    <property type="entry name" value="lyz_endolysin_autolysin"/>
    <property type="match status" value="1"/>
</dbReference>
<dbReference type="Gene3D" id="1.10.530.40">
    <property type="match status" value="1"/>
</dbReference>
<name>X5M573_BARHN</name>
<evidence type="ECO:0000256" key="2">
    <source>
        <dbReference type="ARBA" id="ARBA00022638"/>
    </source>
</evidence>
<dbReference type="AlphaFoldDB" id="X5M573"/>
<sequence>MCLEHRLWSSSEEGPPIVKKGMCITQEQAEAIFCEDLKQFEKAVEQSVKVCLTDAQIAALVSFCYNVETQAFCKSTLLKKLNNGAYESVPAELQKWNKVGGKAIQGLVNRRAAEAGLWAKGSYVCSNTQRVETKNTIGLLKIETLAPMIGSCSGLGGLLVGNGPLPALWF</sequence>
<reference evidence="6" key="1">
    <citation type="submission" date="2013-11" db="EMBL/GenBank/DDBJ databases">
        <title>Genome sequencing of Bartonella spp. isolated from human blood.</title>
        <authorList>
            <person name="Raoult D."/>
        </authorList>
    </citation>
    <scope>NUCLEOTIDE SEQUENCE</scope>
    <source>
        <strain evidence="6">BM1374165</strain>
    </source>
</reference>
<dbReference type="GO" id="GO:0016998">
    <property type="term" value="P:cell wall macromolecule catabolic process"/>
    <property type="evidence" value="ECO:0007669"/>
    <property type="project" value="InterPro"/>
</dbReference>
<dbReference type="InterPro" id="IPR023347">
    <property type="entry name" value="Lysozyme_dom_sf"/>
</dbReference>
<keyword evidence="3" id="KW-1035">Host cytoplasm</keyword>
<keyword evidence="4" id="KW-0378">Hydrolase</keyword>
<dbReference type="PANTHER" id="PTHR38107:SF3">
    <property type="entry name" value="LYSOZYME RRRD-RELATED"/>
    <property type="match status" value="1"/>
</dbReference>
<dbReference type="InterPro" id="IPR002196">
    <property type="entry name" value="Glyco_hydro_24"/>
</dbReference>
<dbReference type="KEGG" id="bhs:BM1374165_01116"/>
<evidence type="ECO:0000256" key="3">
    <source>
        <dbReference type="ARBA" id="ARBA00023200"/>
    </source>
</evidence>
<organism evidence="5 6">
    <name type="scientific">Bartonella henselae</name>
    <name type="common">Rochalimaea henselae</name>
    <dbReference type="NCBI Taxonomy" id="38323"/>
    <lineage>
        <taxon>Bacteria</taxon>
        <taxon>Pseudomonadati</taxon>
        <taxon>Pseudomonadota</taxon>
        <taxon>Alphaproteobacteria</taxon>
        <taxon>Hyphomicrobiales</taxon>
        <taxon>Bartonellaceae</taxon>
        <taxon>Bartonella</taxon>
    </lineage>
</organism>
<accession>X5M573</accession>
<dbReference type="SUPFAM" id="SSF53955">
    <property type="entry name" value="Lysozyme-like"/>
    <property type="match status" value="1"/>
</dbReference>
<comment type="similarity">
    <text evidence="4">Belongs to the glycosyl hydrolase 24 family.</text>
</comment>
<dbReference type="PANTHER" id="PTHR38107">
    <property type="match status" value="1"/>
</dbReference>
<gene>
    <name evidence="5" type="ORF">BM1374165_01116</name>
</gene>
<evidence type="ECO:0000313" key="6">
    <source>
        <dbReference type="Proteomes" id="UP000019801"/>
    </source>
</evidence>
<dbReference type="Pfam" id="PF00959">
    <property type="entry name" value="Phage_lysozyme"/>
    <property type="match status" value="1"/>
</dbReference>
<keyword evidence="1 4" id="KW-0929">Antimicrobial</keyword>
<dbReference type="GO" id="GO:0031640">
    <property type="term" value="P:killing of cells of another organism"/>
    <property type="evidence" value="ECO:0007669"/>
    <property type="project" value="UniProtKB-KW"/>
</dbReference>
<dbReference type="InterPro" id="IPR023346">
    <property type="entry name" value="Lysozyme-like_dom_sf"/>
</dbReference>
<dbReference type="PATRIC" id="fig|38323.4.peg.1179"/>
<comment type="catalytic activity">
    <reaction evidence="4">
        <text>Hydrolysis of (1-&gt;4)-beta-linkages between N-acetylmuramic acid and N-acetyl-D-glucosamine residues in a peptidoglycan and between N-acetyl-D-glucosamine residues in chitodextrins.</text>
        <dbReference type="EC" id="3.2.1.17"/>
    </reaction>
</comment>
<dbReference type="InterPro" id="IPR033907">
    <property type="entry name" value="Endolysin_autolysin"/>
</dbReference>